<dbReference type="Pfam" id="PF00750">
    <property type="entry name" value="tRNA-synt_1d"/>
    <property type="match status" value="2"/>
</dbReference>
<evidence type="ECO:0000256" key="8">
    <source>
        <dbReference type="ARBA" id="ARBA00049339"/>
    </source>
</evidence>
<dbReference type="SUPFAM" id="SSF47323">
    <property type="entry name" value="Anticodon-binding domain of a subclass of class I aminoacyl-tRNA synthetases"/>
    <property type="match status" value="1"/>
</dbReference>
<feature type="domain" description="Arginyl tRNA synthetase N-terminal" evidence="13">
    <location>
        <begin position="5"/>
        <end position="94"/>
    </location>
</feature>
<dbReference type="GO" id="GO:0005524">
    <property type="term" value="F:ATP binding"/>
    <property type="evidence" value="ECO:0007669"/>
    <property type="project" value="UniProtKB-UniRule"/>
</dbReference>
<dbReference type="RefSeq" id="WP_146601726.1">
    <property type="nucleotide sequence ID" value="NZ_SJPY01000007.1"/>
</dbReference>
<evidence type="ECO:0000256" key="10">
    <source>
        <dbReference type="RuleBase" id="RU363038"/>
    </source>
</evidence>
<dbReference type="EC" id="6.1.1.19" evidence="9"/>
<evidence type="ECO:0000313" key="15">
    <source>
        <dbReference type="Proteomes" id="UP000315471"/>
    </source>
</evidence>
<dbReference type="InterPro" id="IPR001278">
    <property type="entry name" value="Arg-tRNA-ligase"/>
</dbReference>
<feature type="coiled-coil region" evidence="11">
    <location>
        <begin position="211"/>
        <end position="282"/>
    </location>
</feature>
<comment type="catalytic activity">
    <reaction evidence="8 9">
        <text>tRNA(Arg) + L-arginine + ATP = L-arginyl-tRNA(Arg) + AMP + diphosphate</text>
        <dbReference type="Rhea" id="RHEA:20301"/>
        <dbReference type="Rhea" id="RHEA-COMP:9658"/>
        <dbReference type="Rhea" id="RHEA-COMP:9673"/>
        <dbReference type="ChEBI" id="CHEBI:30616"/>
        <dbReference type="ChEBI" id="CHEBI:32682"/>
        <dbReference type="ChEBI" id="CHEBI:33019"/>
        <dbReference type="ChEBI" id="CHEBI:78442"/>
        <dbReference type="ChEBI" id="CHEBI:78513"/>
        <dbReference type="ChEBI" id="CHEBI:456215"/>
        <dbReference type="EC" id="6.1.1.19"/>
    </reaction>
</comment>
<dbReference type="InterPro" id="IPR001412">
    <property type="entry name" value="aa-tRNA-synth_I_CS"/>
</dbReference>
<feature type="short sequence motif" description="'HIGH' region" evidence="9">
    <location>
        <begin position="130"/>
        <end position="140"/>
    </location>
</feature>
<keyword evidence="3 9" id="KW-0436">Ligase</keyword>
<comment type="similarity">
    <text evidence="1 9 10">Belongs to the class-I aminoacyl-tRNA synthetase family.</text>
</comment>
<dbReference type="InterPro" id="IPR008909">
    <property type="entry name" value="DALR_anticod-bd"/>
</dbReference>
<evidence type="ECO:0000259" key="13">
    <source>
        <dbReference type="SMART" id="SM01016"/>
    </source>
</evidence>
<keyword evidence="7 9" id="KW-0030">Aminoacyl-tRNA synthetase</keyword>
<accession>A0A5C6DLT2</accession>
<comment type="subunit">
    <text evidence="9">Monomer.</text>
</comment>
<organism evidence="14 15">
    <name type="scientific">Novipirellula aureliae</name>
    <dbReference type="NCBI Taxonomy" id="2527966"/>
    <lineage>
        <taxon>Bacteria</taxon>
        <taxon>Pseudomonadati</taxon>
        <taxon>Planctomycetota</taxon>
        <taxon>Planctomycetia</taxon>
        <taxon>Pirellulales</taxon>
        <taxon>Pirellulaceae</taxon>
        <taxon>Novipirellula</taxon>
    </lineage>
</organism>
<dbReference type="HAMAP" id="MF_00123">
    <property type="entry name" value="Arg_tRNA_synth"/>
    <property type="match status" value="1"/>
</dbReference>
<dbReference type="CDD" id="cd00671">
    <property type="entry name" value="ArgRS_core"/>
    <property type="match status" value="1"/>
</dbReference>
<keyword evidence="15" id="KW-1185">Reference proteome</keyword>
<feature type="domain" description="DALR anticodon binding" evidence="12">
    <location>
        <begin position="545"/>
        <end position="665"/>
    </location>
</feature>
<evidence type="ECO:0000259" key="12">
    <source>
        <dbReference type="SMART" id="SM00836"/>
    </source>
</evidence>
<dbReference type="Gene3D" id="3.30.1360.70">
    <property type="entry name" value="Arginyl tRNA synthetase N-terminal domain"/>
    <property type="match status" value="1"/>
</dbReference>
<evidence type="ECO:0000256" key="3">
    <source>
        <dbReference type="ARBA" id="ARBA00022598"/>
    </source>
</evidence>
<dbReference type="NCBIfam" id="TIGR00456">
    <property type="entry name" value="argS"/>
    <property type="match status" value="1"/>
</dbReference>
<dbReference type="Gene3D" id="3.40.50.620">
    <property type="entry name" value="HUPs"/>
    <property type="match status" value="1"/>
</dbReference>
<dbReference type="SMART" id="SM00836">
    <property type="entry name" value="DALR_1"/>
    <property type="match status" value="1"/>
</dbReference>
<comment type="caution">
    <text evidence="14">The sequence shown here is derived from an EMBL/GenBank/DDBJ whole genome shotgun (WGS) entry which is preliminary data.</text>
</comment>
<dbReference type="SUPFAM" id="SSF55190">
    <property type="entry name" value="Arginyl-tRNA synthetase (ArgRS), N-terminal 'additional' domain"/>
    <property type="match status" value="1"/>
</dbReference>
<dbReference type="PANTHER" id="PTHR11956">
    <property type="entry name" value="ARGINYL-TRNA SYNTHETASE"/>
    <property type="match status" value="1"/>
</dbReference>
<comment type="subcellular location">
    <subcellularLocation>
        <location evidence="9">Cytoplasm</location>
    </subcellularLocation>
</comment>
<sequence>MHLPQLLSHRFLVALDSLPNTQSIDDLQSYASMIRSTNDPKFGDYQANCAMPLSKQIGGGNPRDLAAQIVEKLAVDDLCEPVEIAGPGFINLKLRDRFLLDKLRRMLGDERCLIRKATETKKIIVDFSSPNVAKPMHVGHIRSTVIGDALARILKFLGHETITDNHLGDWGTQFGIIIYGYKHFGDPDQVAKNPVPELAKLYRLVNQLIEYQKAKKSIAKLKAAIEQAKSDVASACTAADAVAAPKDAKKAKKRVESAKGRVKAAESQLTEAEEKIAAVDRDAEMSAKAKQHCDVDTAVLEETVKLHQGDAQNLQLWEQFLPHCKDEINRIYDALNVTFDHTLGESFYHPMLAGVVEDLEARGLARDSEGAVCVFLDGFDAPMIVRKKDGAFLYATTDLATLAYRREQFSPDEILYVVDSRQGEHFDKLFAVAKQIGMQDVKMVHVNFGTVLGEDGRPMKTRSGTLIGLEGLLQDAIARAREVVCDPDRITKLDPPMNETEQDEVANVVGIGAIKYADLSHHRTSDYRFSLDKMVALEGNTSAYVQYSYARTQGILRRAETSEEEVVSIAESVDSFSHPAERALAICLLRMEESLATVYQDYAPNALVDYLYETAKAYAVFNDNCHVLKAESEAIASLRLALVALTGRCLRLGLNLLGINVVPRM</sequence>
<dbReference type="InterPro" id="IPR014729">
    <property type="entry name" value="Rossmann-like_a/b/a_fold"/>
</dbReference>
<keyword evidence="6 9" id="KW-0648">Protein biosynthesis</keyword>
<dbReference type="PROSITE" id="PS00178">
    <property type="entry name" value="AA_TRNA_LIGASE_I"/>
    <property type="match status" value="1"/>
</dbReference>
<dbReference type="InterPro" id="IPR035684">
    <property type="entry name" value="ArgRS_core"/>
</dbReference>
<dbReference type="SUPFAM" id="SSF52374">
    <property type="entry name" value="Nucleotidylyl transferase"/>
    <property type="match status" value="1"/>
</dbReference>
<dbReference type="Proteomes" id="UP000315471">
    <property type="component" value="Unassembled WGS sequence"/>
</dbReference>
<dbReference type="Gene3D" id="1.10.730.10">
    <property type="entry name" value="Isoleucyl-tRNA Synthetase, Domain 1"/>
    <property type="match status" value="1"/>
</dbReference>
<evidence type="ECO:0000256" key="6">
    <source>
        <dbReference type="ARBA" id="ARBA00022917"/>
    </source>
</evidence>
<reference evidence="14 15" key="1">
    <citation type="submission" date="2019-02" db="EMBL/GenBank/DDBJ databases">
        <title>Deep-cultivation of Planctomycetes and their phenomic and genomic characterization uncovers novel biology.</title>
        <authorList>
            <person name="Wiegand S."/>
            <person name="Jogler M."/>
            <person name="Boedeker C."/>
            <person name="Pinto D."/>
            <person name="Vollmers J."/>
            <person name="Rivas-Marin E."/>
            <person name="Kohn T."/>
            <person name="Peeters S.H."/>
            <person name="Heuer A."/>
            <person name="Rast P."/>
            <person name="Oberbeckmann S."/>
            <person name="Bunk B."/>
            <person name="Jeske O."/>
            <person name="Meyerdierks A."/>
            <person name="Storesund J.E."/>
            <person name="Kallscheuer N."/>
            <person name="Luecker S."/>
            <person name="Lage O.M."/>
            <person name="Pohl T."/>
            <person name="Merkel B.J."/>
            <person name="Hornburger P."/>
            <person name="Mueller R.-W."/>
            <person name="Bruemmer F."/>
            <person name="Labrenz M."/>
            <person name="Spormann A.M."/>
            <person name="Op Den Camp H."/>
            <person name="Overmann J."/>
            <person name="Amann R."/>
            <person name="Jetten M.S.M."/>
            <person name="Mascher T."/>
            <person name="Medema M.H."/>
            <person name="Devos D.P."/>
            <person name="Kaster A.-K."/>
            <person name="Ovreas L."/>
            <person name="Rohde M."/>
            <person name="Galperin M.Y."/>
            <person name="Jogler C."/>
        </authorList>
    </citation>
    <scope>NUCLEOTIDE SEQUENCE [LARGE SCALE GENOMIC DNA]</scope>
    <source>
        <strain evidence="14 15">Q31b</strain>
    </source>
</reference>
<dbReference type="InterPro" id="IPR009080">
    <property type="entry name" value="tRNAsynth_Ia_anticodon-bd"/>
</dbReference>
<dbReference type="Pfam" id="PF05746">
    <property type="entry name" value="DALR_1"/>
    <property type="match status" value="1"/>
</dbReference>
<keyword evidence="2 9" id="KW-0963">Cytoplasm</keyword>
<evidence type="ECO:0000256" key="5">
    <source>
        <dbReference type="ARBA" id="ARBA00022840"/>
    </source>
</evidence>
<dbReference type="EMBL" id="SJPY01000007">
    <property type="protein sequence ID" value="TWU37780.1"/>
    <property type="molecule type" value="Genomic_DNA"/>
</dbReference>
<evidence type="ECO:0000313" key="14">
    <source>
        <dbReference type="EMBL" id="TWU37780.1"/>
    </source>
</evidence>
<dbReference type="GO" id="GO:0005737">
    <property type="term" value="C:cytoplasm"/>
    <property type="evidence" value="ECO:0007669"/>
    <property type="project" value="UniProtKB-SubCell"/>
</dbReference>
<dbReference type="GO" id="GO:0004814">
    <property type="term" value="F:arginine-tRNA ligase activity"/>
    <property type="evidence" value="ECO:0007669"/>
    <property type="project" value="UniProtKB-UniRule"/>
</dbReference>
<evidence type="ECO:0000256" key="7">
    <source>
        <dbReference type="ARBA" id="ARBA00023146"/>
    </source>
</evidence>
<dbReference type="OrthoDB" id="9805987at2"/>
<dbReference type="GO" id="GO:0006420">
    <property type="term" value="P:arginyl-tRNA aminoacylation"/>
    <property type="evidence" value="ECO:0007669"/>
    <property type="project" value="UniProtKB-UniRule"/>
</dbReference>
<name>A0A5C6DLT2_9BACT</name>
<keyword evidence="4 9" id="KW-0547">Nucleotide-binding</keyword>
<protein>
    <recommendedName>
        <fullName evidence="9">Arginine--tRNA ligase</fullName>
        <ecNumber evidence="9">6.1.1.19</ecNumber>
    </recommendedName>
    <alternativeName>
        <fullName evidence="9">Arginyl-tRNA synthetase</fullName>
        <shortName evidence="9">ArgRS</shortName>
    </alternativeName>
</protein>
<gene>
    <name evidence="9 14" type="primary">argS</name>
    <name evidence="14" type="ORF">Q31b_45690</name>
</gene>
<dbReference type="AlphaFoldDB" id="A0A5C6DLT2"/>
<evidence type="ECO:0000256" key="2">
    <source>
        <dbReference type="ARBA" id="ARBA00022490"/>
    </source>
</evidence>
<evidence type="ECO:0000256" key="11">
    <source>
        <dbReference type="SAM" id="Coils"/>
    </source>
</evidence>
<keyword evidence="5 9" id="KW-0067">ATP-binding</keyword>
<dbReference type="PRINTS" id="PR01038">
    <property type="entry name" value="TRNASYNTHARG"/>
</dbReference>
<dbReference type="InterPro" id="IPR005148">
    <property type="entry name" value="Arg-tRNA-synth_N"/>
</dbReference>
<dbReference type="Pfam" id="PF03485">
    <property type="entry name" value="Arg_tRNA_synt_N"/>
    <property type="match status" value="1"/>
</dbReference>
<dbReference type="InterPro" id="IPR036695">
    <property type="entry name" value="Arg-tRNA-synth_N_sf"/>
</dbReference>
<proteinExistence type="inferred from homology"/>
<evidence type="ECO:0000256" key="9">
    <source>
        <dbReference type="HAMAP-Rule" id="MF_00123"/>
    </source>
</evidence>
<evidence type="ECO:0000256" key="4">
    <source>
        <dbReference type="ARBA" id="ARBA00022741"/>
    </source>
</evidence>
<keyword evidence="11" id="KW-0175">Coiled coil</keyword>
<dbReference type="SMART" id="SM01016">
    <property type="entry name" value="Arg_tRNA_synt_N"/>
    <property type="match status" value="1"/>
</dbReference>
<evidence type="ECO:0000256" key="1">
    <source>
        <dbReference type="ARBA" id="ARBA00005594"/>
    </source>
</evidence>
<dbReference type="PANTHER" id="PTHR11956:SF5">
    <property type="entry name" value="ARGININE--TRNA LIGASE, CYTOPLASMIC"/>
    <property type="match status" value="1"/>
</dbReference>